<proteinExistence type="predicted"/>
<evidence type="ECO:0000313" key="2">
    <source>
        <dbReference type="EMBL" id="KAJ8881429.1"/>
    </source>
</evidence>
<feature type="compositionally biased region" description="Polar residues" evidence="1">
    <location>
        <begin position="22"/>
        <end position="35"/>
    </location>
</feature>
<evidence type="ECO:0000313" key="3">
    <source>
        <dbReference type="Proteomes" id="UP001159363"/>
    </source>
</evidence>
<dbReference type="Proteomes" id="UP001159363">
    <property type="component" value="Chromosome 5"/>
</dbReference>
<name>A0ABQ9HAY2_9NEOP</name>
<comment type="caution">
    <text evidence="2">The sequence shown here is derived from an EMBL/GenBank/DDBJ whole genome shotgun (WGS) entry which is preliminary data.</text>
</comment>
<sequence length="348" mass="39077">MEQRRNERVWVSRDIPEETRRPASSSGAIPTSGNPGVTRPGIEPGSAWLTAQPPRPLQRTKDEHLVYNRARWADLRGAVDCAPAYGARSSGFEFRTAFKSAHFIVNSPKQVCDTDIGNNENDEYVWIFYGESNPVRLGGMQVIWLLHTPARPREEPRENPSTSCIVQHDYHVRKLVSDPANNRTRFVLVGSSHSGHAYPLAFVTSRRGSHGKLRGRPNKDDGTQKPMPGVKPVCGDGTGRTRAYSRWDAPLGILDANKLVSAVIPSPVCRPTVSGRAATRQPRVRCVSWITRRWKCRRTLKGRQIHTNETVRTMKTEQKKIKSYLGEAIATFREPAYVLDSRQSVEDC</sequence>
<organism evidence="2 3">
    <name type="scientific">Dryococelus australis</name>
    <dbReference type="NCBI Taxonomy" id="614101"/>
    <lineage>
        <taxon>Eukaryota</taxon>
        <taxon>Metazoa</taxon>
        <taxon>Ecdysozoa</taxon>
        <taxon>Arthropoda</taxon>
        <taxon>Hexapoda</taxon>
        <taxon>Insecta</taxon>
        <taxon>Pterygota</taxon>
        <taxon>Neoptera</taxon>
        <taxon>Polyneoptera</taxon>
        <taxon>Phasmatodea</taxon>
        <taxon>Verophasmatodea</taxon>
        <taxon>Anareolatae</taxon>
        <taxon>Phasmatidae</taxon>
        <taxon>Eurycanthinae</taxon>
        <taxon>Dryococelus</taxon>
    </lineage>
</organism>
<reference evidence="2 3" key="1">
    <citation type="submission" date="2023-02" db="EMBL/GenBank/DDBJ databases">
        <title>LHISI_Scaffold_Assembly.</title>
        <authorList>
            <person name="Stuart O.P."/>
            <person name="Cleave R."/>
            <person name="Magrath M.J.L."/>
            <person name="Mikheyev A.S."/>
        </authorList>
    </citation>
    <scope>NUCLEOTIDE SEQUENCE [LARGE SCALE GENOMIC DNA]</scope>
    <source>
        <strain evidence="2">Daus_M_001</strain>
        <tissue evidence="2">Leg muscle</tissue>
    </source>
</reference>
<accession>A0ABQ9HAY2</accession>
<keyword evidence="3" id="KW-1185">Reference proteome</keyword>
<dbReference type="EMBL" id="JARBHB010000006">
    <property type="protein sequence ID" value="KAJ8881429.1"/>
    <property type="molecule type" value="Genomic_DNA"/>
</dbReference>
<evidence type="ECO:0000256" key="1">
    <source>
        <dbReference type="SAM" id="MobiDB-lite"/>
    </source>
</evidence>
<protein>
    <submittedName>
        <fullName evidence="2">Uncharacterized protein</fullName>
    </submittedName>
</protein>
<gene>
    <name evidence="2" type="ORF">PR048_017910</name>
</gene>
<feature type="region of interest" description="Disordered" evidence="1">
    <location>
        <begin position="208"/>
        <end position="237"/>
    </location>
</feature>
<feature type="region of interest" description="Disordered" evidence="1">
    <location>
        <begin position="1"/>
        <end position="61"/>
    </location>
</feature>
<feature type="compositionally biased region" description="Basic and acidic residues" evidence="1">
    <location>
        <begin position="1"/>
        <end position="21"/>
    </location>
</feature>